<dbReference type="Proteomes" id="UP000663720">
    <property type="component" value="Chromosome"/>
</dbReference>
<dbReference type="RefSeq" id="WP_207691730.1">
    <property type="nucleotide sequence ID" value="NZ_CP061799.1"/>
</dbReference>
<dbReference type="EMBL" id="CP061799">
    <property type="protein sequence ID" value="QTA80053.1"/>
    <property type="molecule type" value="Genomic_DNA"/>
</dbReference>
<proteinExistence type="predicted"/>
<dbReference type="Pfam" id="PF19788">
    <property type="entry name" value="DUF6272"/>
    <property type="match status" value="1"/>
</dbReference>
<dbReference type="AlphaFoldDB" id="A0A975GGA8"/>
<evidence type="ECO:0000313" key="2">
    <source>
        <dbReference type="Proteomes" id="UP000663720"/>
    </source>
</evidence>
<dbReference type="InterPro" id="IPR046239">
    <property type="entry name" value="DUF6272"/>
</dbReference>
<gene>
    <name evidence="1" type="ORF">dnl_23390</name>
</gene>
<sequence>MLKDVYDYLKGLGGHGIFFCFTGYISQSLLTDFGDILEKKMAKDNARKTMVLRVFYMVVEKAQNILRYSAEKIEMGDETLSFGLIAVGKEDNSYFVLSGNLIHNDKVEKLRKKLTKIQEMSKEELKKIYKKQIRAVPVEGSQGSGIGLIDIARKAGRPIEFDFEKINDEISYFSIKTIL</sequence>
<name>A0A975GGA8_9BACT</name>
<reference evidence="1" key="1">
    <citation type="journal article" date="2021" name="Microb. Physiol.">
        <title>Proteogenomic Insights into the Physiology of Marine, Sulfate-Reducing, Filamentous Desulfonema limicola and Desulfonema magnum.</title>
        <authorList>
            <person name="Schnaars V."/>
            <person name="Wohlbrand L."/>
            <person name="Scheve S."/>
            <person name="Hinrichs C."/>
            <person name="Reinhardt R."/>
            <person name="Rabus R."/>
        </authorList>
    </citation>
    <scope>NUCLEOTIDE SEQUENCE</scope>
    <source>
        <strain evidence="1">5ac10</strain>
    </source>
</reference>
<protein>
    <submittedName>
        <fullName evidence="1">Uncharacterized protein</fullName>
    </submittedName>
</protein>
<dbReference type="KEGG" id="dli:dnl_23390"/>
<keyword evidence="2" id="KW-1185">Reference proteome</keyword>
<accession>A0A975GGA8</accession>
<dbReference type="NCBIfam" id="NF038262">
    <property type="entry name" value="SiaB_fam_kinase"/>
    <property type="match status" value="1"/>
</dbReference>
<organism evidence="1 2">
    <name type="scientific">Desulfonema limicola</name>
    <dbReference type="NCBI Taxonomy" id="45656"/>
    <lineage>
        <taxon>Bacteria</taxon>
        <taxon>Pseudomonadati</taxon>
        <taxon>Thermodesulfobacteriota</taxon>
        <taxon>Desulfobacteria</taxon>
        <taxon>Desulfobacterales</taxon>
        <taxon>Desulfococcaceae</taxon>
        <taxon>Desulfonema</taxon>
    </lineage>
</organism>
<evidence type="ECO:0000313" key="1">
    <source>
        <dbReference type="EMBL" id="QTA80053.1"/>
    </source>
</evidence>